<proteinExistence type="inferred from homology"/>
<dbReference type="OMA" id="GWSILSI"/>
<evidence type="ECO:0000313" key="9">
    <source>
        <dbReference type="Proteomes" id="UP000504633"/>
    </source>
</evidence>
<keyword evidence="6 8" id="KW-0675">Receptor</keyword>
<feature type="transmembrane region" description="Helical" evidence="8">
    <location>
        <begin position="59"/>
        <end position="80"/>
    </location>
</feature>
<evidence type="ECO:0000256" key="2">
    <source>
        <dbReference type="ARBA" id="ARBA00022475"/>
    </source>
</evidence>
<evidence type="ECO:0000256" key="8">
    <source>
        <dbReference type="RuleBase" id="RU363108"/>
    </source>
</evidence>
<dbReference type="GO" id="GO:0005886">
    <property type="term" value="C:plasma membrane"/>
    <property type="evidence" value="ECO:0007669"/>
    <property type="project" value="UniProtKB-SubCell"/>
</dbReference>
<dbReference type="GO" id="GO:0007635">
    <property type="term" value="P:chemosensory behavior"/>
    <property type="evidence" value="ECO:0007669"/>
    <property type="project" value="TreeGrafter"/>
</dbReference>
<evidence type="ECO:0000256" key="4">
    <source>
        <dbReference type="ARBA" id="ARBA00022989"/>
    </source>
</evidence>
<evidence type="ECO:0000256" key="6">
    <source>
        <dbReference type="ARBA" id="ARBA00023170"/>
    </source>
</evidence>
<dbReference type="GO" id="GO:0043025">
    <property type="term" value="C:neuronal cell body"/>
    <property type="evidence" value="ECO:0007669"/>
    <property type="project" value="TreeGrafter"/>
</dbReference>
<dbReference type="CTD" id="117347"/>
<keyword evidence="7 8" id="KW-0807">Transducer</keyword>
<comment type="subcellular location">
    <subcellularLocation>
        <location evidence="1 8">Cell membrane</location>
        <topology evidence="1 8">Multi-pass membrane protein</topology>
    </subcellularLocation>
</comment>
<keyword evidence="3 8" id="KW-0812">Transmembrane</keyword>
<evidence type="ECO:0000256" key="7">
    <source>
        <dbReference type="ARBA" id="ARBA00023224"/>
    </source>
</evidence>
<feature type="transmembrane region" description="Helical" evidence="8">
    <location>
        <begin position="264"/>
        <end position="287"/>
    </location>
</feature>
<dbReference type="GO" id="GO:0030425">
    <property type="term" value="C:dendrite"/>
    <property type="evidence" value="ECO:0007669"/>
    <property type="project" value="TreeGrafter"/>
</dbReference>
<accession>A0A6J1M288</accession>
<evidence type="ECO:0000313" key="10">
    <source>
        <dbReference type="RefSeq" id="XP_023172297.2"/>
    </source>
</evidence>
<dbReference type="OrthoDB" id="6366728at2759"/>
<sequence>MLFALQRYIKYFAVLGLVPWVNEKSSKQHYQKIYTLMLILSNVGVALYKIIFRPPEGDLLVSLLVSCIVFVCQIVTMTVIELQVMCQYNGYYEFCLQLKCLRLHFQCELQQPIRNLPWSRYVKFYALGIINIVVFIPSIYVAVNSDYIGYFWYSLAAVIINRYQCLLLLLYVDLLGYHAERLDQRLQALHSYRQLGTQTILDTKFEQMCSLDHLLSLKRAYMELYRLFELYNSLFGWSIVSIFVVMFLDSIINIYWSLLVLIKIYKFGFIFMTCATFVPLLILLFTFCHCGEYCKRQHMLIGSHVRALACAAQCQSVPPPLAYNAVLAEFAMQVEQDALAISAEGFMDIDYNLLMSIFTAMVTYLIVLMQFGSLYA</sequence>
<keyword evidence="2 8" id="KW-1003">Cell membrane</keyword>
<dbReference type="PANTHER" id="PTHR21143:SF133">
    <property type="entry name" value="GUSTATORY AND PHEROMONE RECEPTOR 32A-RELATED"/>
    <property type="match status" value="1"/>
</dbReference>
<keyword evidence="9" id="KW-1185">Reference proteome</keyword>
<dbReference type="Pfam" id="PF08395">
    <property type="entry name" value="7tm_7"/>
    <property type="match status" value="1"/>
</dbReference>
<dbReference type="GeneID" id="111600436"/>
<feature type="transmembrane region" description="Helical" evidence="8">
    <location>
        <begin position="149"/>
        <end position="172"/>
    </location>
</feature>
<comment type="function">
    <text evidence="8">Gustatory receptor which mediates acceptance or avoidance behavior, depending on its substrates.</text>
</comment>
<dbReference type="PANTHER" id="PTHR21143">
    <property type="entry name" value="INVERTEBRATE GUSTATORY RECEPTOR"/>
    <property type="match status" value="1"/>
</dbReference>
<dbReference type="KEGG" id="dhe:111600436"/>
<dbReference type="InterPro" id="IPR013604">
    <property type="entry name" value="7TM_chemorcpt"/>
</dbReference>
<evidence type="ECO:0000256" key="5">
    <source>
        <dbReference type="ARBA" id="ARBA00023136"/>
    </source>
</evidence>
<evidence type="ECO:0000256" key="3">
    <source>
        <dbReference type="ARBA" id="ARBA00022692"/>
    </source>
</evidence>
<evidence type="ECO:0000256" key="1">
    <source>
        <dbReference type="ARBA" id="ARBA00004651"/>
    </source>
</evidence>
<gene>
    <name evidence="10" type="primary">LOC111600436</name>
</gene>
<feature type="transmembrane region" description="Helical" evidence="8">
    <location>
        <begin position="351"/>
        <end position="371"/>
    </location>
</feature>
<organism evidence="9 10">
    <name type="scientific">Drosophila hydei</name>
    <name type="common">Fruit fly</name>
    <dbReference type="NCBI Taxonomy" id="7224"/>
    <lineage>
        <taxon>Eukaryota</taxon>
        <taxon>Metazoa</taxon>
        <taxon>Ecdysozoa</taxon>
        <taxon>Arthropoda</taxon>
        <taxon>Hexapoda</taxon>
        <taxon>Insecta</taxon>
        <taxon>Pterygota</taxon>
        <taxon>Neoptera</taxon>
        <taxon>Endopterygota</taxon>
        <taxon>Diptera</taxon>
        <taxon>Brachycera</taxon>
        <taxon>Muscomorpha</taxon>
        <taxon>Ephydroidea</taxon>
        <taxon>Drosophilidae</taxon>
        <taxon>Drosophila</taxon>
    </lineage>
</organism>
<reference evidence="10" key="1">
    <citation type="submission" date="2025-08" db="UniProtKB">
        <authorList>
            <consortium name="RefSeq"/>
        </authorList>
    </citation>
    <scope>IDENTIFICATION</scope>
    <source>
        <strain evidence="10">15085-1641.00</strain>
        <tissue evidence="10">Whole body</tissue>
    </source>
</reference>
<name>A0A6J1M288_DROHY</name>
<protein>
    <recommendedName>
        <fullName evidence="8">Gustatory receptor</fullName>
    </recommendedName>
</protein>
<keyword evidence="5 8" id="KW-0472">Membrane</keyword>
<dbReference type="RefSeq" id="XP_023172297.2">
    <property type="nucleotide sequence ID" value="XM_023316529.2"/>
</dbReference>
<feature type="transmembrane region" description="Helical" evidence="8">
    <location>
        <begin position="33"/>
        <end position="53"/>
    </location>
</feature>
<feature type="transmembrane region" description="Helical" evidence="8">
    <location>
        <begin position="124"/>
        <end position="143"/>
    </location>
</feature>
<dbReference type="Proteomes" id="UP000504633">
    <property type="component" value="Unplaced"/>
</dbReference>
<dbReference type="GO" id="GO:0050909">
    <property type="term" value="P:sensory perception of taste"/>
    <property type="evidence" value="ECO:0007669"/>
    <property type="project" value="InterPro"/>
</dbReference>
<dbReference type="GO" id="GO:0030424">
    <property type="term" value="C:axon"/>
    <property type="evidence" value="ECO:0007669"/>
    <property type="project" value="TreeGrafter"/>
</dbReference>
<dbReference type="GO" id="GO:0008049">
    <property type="term" value="P:male courtship behavior"/>
    <property type="evidence" value="ECO:0007669"/>
    <property type="project" value="TreeGrafter"/>
</dbReference>
<dbReference type="GO" id="GO:0007165">
    <property type="term" value="P:signal transduction"/>
    <property type="evidence" value="ECO:0007669"/>
    <property type="project" value="UniProtKB-KW"/>
</dbReference>
<comment type="similarity">
    <text evidence="8">Belongs to the insect chemoreceptor superfamily. Gustatory receptor (GR) family.</text>
</comment>
<dbReference type="AlphaFoldDB" id="A0A6J1M288"/>
<feature type="transmembrane region" description="Helical" evidence="8">
    <location>
        <begin position="234"/>
        <end position="258"/>
    </location>
</feature>
<keyword evidence="4 8" id="KW-1133">Transmembrane helix</keyword>